<dbReference type="OrthoDB" id="9808747at2"/>
<dbReference type="Gene3D" id="1.10.150.20">
    <property type="entry name" value="5' to 3' exonuclease, C-terminal subdomain"/>
    <property type="match status" value="1"/>
</dbReference>
<dbReference type="InterPro" id="IPR010994">
    <property type="entry name" value="RuvA_2-like"/>
</dbReference>
<dbReference type="SUPFAM" id="SSF47802">
    <property type="entry name" value="DNA polymerase beta, N-terminal domain-like"/>
    <property type="match status" value="1"/>
</dbReference>
<dbReference type="GO" id="GO:0003887">
    <property type="term" value="F:DNA-directed DNA polymerase activity"/>
    <property type="evidence" value="ECO:0007669"/>
    <property type="project" value="InterPro"/>
</dbReference>
<dbReference type="GO" id="GO:0006281">
    <property type="term" value="P:DNA repair"/>
    <property type="evidence" value="ECO:0007669"/>
    <property type="project" value="InterPro"/>
</dbReference>
<keyword evidence="5" id="KW-1185">Reference proteome</keyword>
<dbReference type="InterPro" id="IPR022312">
    <property type="entry name" value="DNA_pol_X"/>
</dbReference>
<protein>
    <submittedName>
        <fullName evidence="4">DNA-binding protein</fullName>
    </submittedName>
</protein>
<dbReference type="PANTHER" id="PTHR11276">
    <property type="entry name" value="DNA POLYMERASE TYPE-X FAMILY MEMBER"/>
    <property type="match status" value="1"/>
</dbReference>
<evidence type="ECO:0000259" key="3">
    <source>
        <dbReference type="SMART" id="SM00278"/>
    </source>
</evidence>
<dbReference type="SUPFAM" id="SSF47781">
    <property type="entry name" value="RuvA domain 2-like"/>
    <property type="match status" value="1"/>
</dbReference>
<comment type="caution">
    <text evidence="4">The sequence shown here is derived from an EMBL/GenBank/DDBJ whole genome shotgun (WGS) entry which is preliminary data.</text>
</comment>
<dbReference type="GO" id="GO:0003677">
    <property type="term" value="F:DNA binding"/>
    <property type="evidence" value="ECO:0007669"/>
    <property type="project" value="UniProtKB-KW"/>
</dbReference>
<dbReference type="AlphaFoldDB" id="A0A2D0N727"/>
<keyword evidence="1" id="KW-0237">DNA synthesis</keyword>
<feature type="domain" description="Helix-hairpin-helix DNA-binding motif class 1" evidence="3">
    <location>
        <begin position="58"/>
        <end position="77"/>
    </location>
</feature>
<sequence length="291" mass="33499">MIKKLPNNHEIAQLLEHIASLLELQDANTFRVQAYRSGANQVREAQVEIAELALSDKQTLLDMPHIGERLTNLIIEYAKTGKSRILQRLEGEVHPDELFESVPGIGPELADRIVEELDIKTLEELEQAVYDGRLAKVEGFGEKRLETVRLSLAGKMRQPFRRMDPTTSMPGHRTGPDRPSVELLLRIDEEYRTKAKNKQLKRIAPRRFNPENRAWLPILHTDLEGWSFTALFSNTVRAHELQKVKDWVVIYYEKDQHEGQATVVTETRGKMEGKRVVRGREQESMEMETIS</sequence>
<dbReference type="SMART" id="SM00278">
    <property type="entry name" value="HhH1"/>
    <property type="match status" value="3"/>
</dbReference>
<dbReference type="InterPro" id="IPR027421">
    <property type="entry name" value="DNA_pol_lamdba_lyase_dom_sf"/>
</dbReference>
<dbReference type="RefSeq" id="WP_099153157.1">
    <property type="nucleotide sequence ID" value="NZ_PDUD01000031.1"/>
</dbReference>
<evidence type="ECO:0000313" key="5">
    <source>
        <dbReference type="Proteomes" id="UP000223913"/>
    </source>
</evidence>
<dbReference type="InterPro" id="IPR010996">
    <property type="entry name" value="HHH_MUS81"/>
</dbReference>
<accession>A0A2D0N727</accession>
<feature type="domain" description="Helix-hairpin-helix DNA-binding motif class 1" evidence="3">
    <location>
        <begin position="97"/>
        <end position="116"/>
    </location>
</feature>
<dbReference type="Pfam" id="PF14520">
    <property type="entry name" value="HHH_5"/>
    <property type="match status" value="1"/>
</dbReference>
<evidence type="ECO:0000256" key="2">
    <source>
        <dbReference type="ARBA" id="ARBA00022705"/>
    </source>
</evidence>
<name>A0A2D0N727_FLAN2</name>
<evidence type="ECO:0000313" key="4">
    <source>
        <dbReference type="EMBL" id="PHN03573.1"/>
    </source>
</evidence>
<keyword evidence="4" id="KW-0238">DNA-binding</keyword>
<dbReference type="Proteomes" id="UP000223913">
    <property type="component" value="Unassembled WGS sequence"/>
</dbReference>
<dbReference type="InterPro" id="IPR003583">
    <property type="entry name" value="Hlx-hairpin-Hlx_DNA-bd_motif"/>
</dbReference>
<proteinExistence type="predicted"/>
<dbReference type="PANTHER" id="PTHR11276:SF28">
    <property type="entry name" value="DNA POLYMERASE LAMBDA"/>
    <property type="match status" value="1"/>
</dbReference>
<gene>
    <name evidence="4" type="ORF">CRP01_26400</name>
</gene>
<dbReference type="EMBL" id="PDUD01000031">
    <property type="protein sequence ID" value="PHN03573.1"/>
    <property type="molecule type" value="Genomic_DNA"/>
</dbReference>
<evidence type="ECO:0000256" key="1">
    <source>
        <dbReference type="ARBA" id="ARBA00022634"/>
    </source>
</evidence>
<organism evidence="4 5">
    <name type="scientific">Flavilitoribacter nigricans (strain ATCC 23147 / DSM 23189 / NBRC 102662 / NCIMB 1420 / SS-2)</name>
    <name type="common">Lewinella nigricans</name>
    <dbReference type="NCBI Taxonomy" id="1122177"/>
    <lineage>
        <taxon>Bacteria</taxon>
        <taxon>Pseudomonadati</taxon>
        <taxon>Bacteroidota</taxon>
        <taxon>Saprospiria</taxon>
        <taxon>Saprospirales</taxon>
        <taxon>Lewinellaceae</taxon>
        <taxon>Flavilitoribacter</taxon>
    </lineage>
</organism>
<feature type="domain" description="Helix-hairpin-helix DNA-binding motif class 1" evidence="3">
    <location>
        <begin position="132"/>
        <end position="151"/>
    </location>
</feature>
<keyword evidence="2" id="KW-0235">DNA replication</keyword>
<dbReference type="Gene3D" id="1.10.150.110">
    <property type="entry name" value="DNA polymerase beta, N-terminal domain-like"/>
    <property type="match status" value="1"/>
</dbReference>
<dbReference type="Pfam" id="PF14716">
    <property type="entry name" value="HHH_8"/>
    <property type="match status" value="1"/>
</dbReference>
<reference evidence="4 5" key="1">
    <citation type="submission" date="2017-10" db="EMBL/GenBank/DDBJ databases">
        <title>The draft genome sequence of Lewinella nigricans NBRC 102662.</title>
        <authorList>
            <person name="Wang K."/>
        </authorList>
    </citation>
    <scope>NUCLEOTIDE SEQUENCE [LARGE SCALE GENOMIC DNA]</scope>
    <source>
        <strain evidence="4 5">NBRC 102662</strain>
    </source>
</reference>